<evidence type="ECO:0000259" key="7">
    <source>
        <dbReference type="Pfam" id="PF05140"/>
    </source>
</evidence>
<feature type="transmembrane region" description="Helical" evidence="6">
    <location>
        <begin position="71"/>
        <end position="90"/>
    </location>
</feature>
<dbReference type="Proteomes" id="UP000001568">
    <property type="component" value="Chromosome 15"/>
</dbReference>
<dbReference type="KEGG" id="olu:OSTLU_27799"/>
<reference evidence="8 9" key="1">
    <citation type="journal article" date="2007" name="Proc. Natl. Acad. Sci. U.S.A.">
        <title>The tiny eukaryote Ostreococcus provides genomic insights into the paradox of plankton speciation.</title>
        <authorList>
            <person name="Palenik B."/>
            <person name="Grimwood J."/>
            <person name="Aerts A."/>
            <person name="Rouze P."/>
            <person name="Salamov A."/>
            <person name="Putnam N."/>
            <person name="Dupont C."/>
            <person name="Jorgensen R."/>
            <person name="Derelle E."/>
            <person name="Rombauts S."/>
            <person name="Zhou K."/>
            <person name="Otillar R."/>
            <person name="Merchant S.S."/>
            <person name="Podell S."/>
            <person name="Gaasterland T."/>
            <person name="Napoli C."/>
            <person name="Gendler K."/>
            <person name="Manuell A."/>
            <person name="Tai V."/>
            <person name="Vallon O."/>
            <person name="Piganeau G."/>
            <person name="Jancek S."/>
            <person name="Heijde M."/>
            <person name="Jabbari K."/>
            <person name="Bowler C."/>
            <person name="Lohr M."/>
            <person name="Robbens S."/>
            <person name="Werner G."/>
            <person name="Dubchak I."/>
            <person name="Pazour G.J."/>
            <person name="Ren Q."/>
            <person name="Paulsen I."/>
            <person name="Delwiche C."/>
            <person name="Schmutz J."/>
            <person name="Rokhsar D."/>
            <person name="Van de Peer Y."/>
            <person name="Moreau H."/>
            <person name="Grigoriev I.V."/>
        </authorList>
    </citation>
    <scope>NUCLEOTIDE SEQUENCE [LARGE SCALE GENOMIC DNA]</scope>
    <source>
        <strain evidence="8 9">CCE9901</strain>
    </source>
</reference>
<dbReference type="PANTHER" id="PTHR31566:SF0">
    <property type="entry name" value="CYTOCHROME C BIOGENESIS PROTEIN CCS1, CHLOROPLASTIC"/>
    <property type="match status" value="1"/>
</dbReference>
<dbReference type="OMA" id="RFWIDYT"/>
<feature type="domain" description="ResB-like" evidence="7">
    <location>
        <begin position="14"/>
        <end position="437"/>
    </location>
</feature>
<evidence type="ECO:0000256" key="5">
    <source>
        <dbReference type="ARBA" id="ARBA00023136"/>
    </source>
</evidence>
<dbReference type="GeneID" id="5005636"/>
<dbReference type="PANTHER" id="PTHR31566">
    <property type="entry name" value="CYTOCHROME C BIOGENESIS PROTEIN CCS1, CHLOROPLASTIC"/>
    <property type="match status" value="1"/>
</dbReference>
<dbReference type="GO" id="GO:0016020">
    <property type="term" value="C:membrane"/>
    <property type="evidence" value="ECO:0007669"/>
    <property type="project" value="UniProtKB-SubCell"/>
</dbReference>
<gene>
    <name evidence="8" type="primary">CCS1</name>
    <name evidence="8" type="ORF">OSTLU_27799</name>
</gene>
<dbReference type="AlphaFoldDB" id="A4S8C4"/>
<dbReference type="HAMAP" id="MF_01392">
    <property type="entry name" value="CytC_Ccs1"/>
    <property type="match status" value="1"/>
</dbReference>
<sequence length="448" mass="48464">MGKKTLKSLSSLPLAIGELLVIAGFSALGTVIEQNKSFAWYVENYPTENKSLGFIDFPLILDLGLDHIYTTWYFLGLLGLLGASLTACTVTRQWPVWKVSAKWKFLDRRATLLAMEEAESVPRARLSDFSDLLADRGYQVFIKGKKMYAFKGLIGRLAPIGVHAALLFTLGGAAYSGLGGLSGSVMVPDGSSFEIASGLTRGSLLSSMPGIAKSSVQVNDFTIDYLPNGQVSQFYSDLSVVDPNGKEMSRKTISVNVPLRAGGVTMYQTDWALSSMQVTVAKPGADGETETENTYVLPMASLEGKGGFQGRIWGTFLPLSFDDDQRRGISLVARDFQSVAIYDSKGAFAGVRRPESKKPIVVDGIKLMLGDVKGSTGLELKTDPGVPLVYAGFAGLMVTSFLSLLSHSQIWAIQEETAIVVGGKTNRAKEEFRTELDEVLNSVPEYVD</sequence>
<organism evidence="8 9">
    <name type="scientific">Ostreococcus lucimarinus (strain CCE9901)</name>
    <dbReference type="NCBI Taxonomy" id="436017"/>
    <lineage>
        <taxon>Eukaryota</taxon>
        <taxon>Viridiplantae</taxon>
        <taxon>Chlorophyta</taxon>
        <taxon>Mamiellophyceae</taxon>
        <taxon>Mamiellales</taxon>
        <taxon>Bathycoccaceae</taxon>
        <taxon>Ostreococcus</taxon>
    </lineage>
</organism>
<evidence type="ECO:0000256" key="6">
    <source>
        <dbReference type="SAM" id="Phobius"/>
    </source>
</evidence>
<evidence type="ECO:0000256" key="3">
    <source>
        <dbReference type="ARBA" id="ARBA00022748"/>
    </source>
</evidence>
<dbReference type="EMBL" id="CP000595">
    <property type="protein sequence ID" value="ABP00036.1"/>
    <property type="molecule type" value="Genomic_DNA"/>
</dbReference>
<keyword evidence="2 6" id="KW-0812">Transmembrane</keyword>
<evidence type="ECO:0000256" key="1">
    <source>
        <dbReference type="ARBA" id="ARBA00004141"/>
    </source>
</evidence>
<dbReference type="InterPro" id="IPR007816">
    <property type="entry name" value="ResB-like_domain"/>
</dbReference>
<dbReference type="eggNOG" id="ENOG502QRFF">
    <property type="taxonomic scope" value="Eukaryota"/>
</dbReference>
<name>A4S8C4_OSTLU</name>
<feature type="transmembrane region" description="Helical" evidence="6">
    <location>
        <begin position="12"/>
        <end position="32"/>
    </location>
</feature>
<keyword evidence="3" id="KW-0201">Cytochrome c-type biogenesis</keyword>
<dbReference type="GO" id="GO:0017004">
    <property type="term" value="P:cytochrome complex assembly"/>
    <property type="evidence" value="ECO:0007669"/>
    <property type="project" value="UniProtKB-KW"/>
</dbReference>
<accession>A4S8C4</accession>
<dbReference type="InterPro" id="IPR023494">
    <property type="entry name" value="Cyt_c_bgen_Ccs1/CcsB/ResB"/>
</dbReference>
<evidence type="ECO:0000313" key="8">
    <source>
        <dbReference type="EMBL" id="ABP00036.1"/>
    </source>
</evidence>
<keyword evidence="5 6" id="KW-0472">Membrane</keyword>
<keyword evidence="9" id="KW-1185">Reference proteome</keyword>
<dbReference type="Pfam" id="PF05140">
    <property type="entry name" value="ResB"/>
    <property type="match status" value="1"/>
</dbReference>
<dbReference type="Gramene" id="ABP00036">
    <property type="protein sequence ID" value="ABP00036"/>
    <property type="gene ID" value="OSTLU_27799"/>
</dbReference>
<dbReference type="OrthoDB" id="565797at2759"/>
<comment type="subcellular location">
    <subcellularLocation>
        <location evidence="1">Membrane</location>
        <topology evidence="1">Multi-pass membrane protein</topology>
    </subcellularLocation>
</comment>
<proteinExistence type="inferred from homology"/>
<feature type="transmembrane region" description="Helical" evidence="6">
    <location>
        <begin position="153"/>
        <end position="178"/>
    </location>
</feature>
<keyword evidence="4 6" id="KW-1133">Transmembrane helix</keyword>
<dbReference type="RefSeq" id="XP_001421742.1">
    <property type="nucleotide sequence ID" value="XM_001421705.1"/>
</dbReference>
<dbReference type="STRING" id="436017.A4S8C4"/>
<dbReference type="HOGENOM" id="CLU_034630_0_0_1"/>
<protein>
    <submittedName>
        <fullName evidence="8">Chloroplast cytochrome c biogenesis protein, Ccs1-like protein</fullName>
    </submittedName>
</protein>
<evidence type="ECO:0000256" key="4">
    <source>
        <dbReference type="ARBA" id="ARBA00022989"/>
    </source>
</evidence>
<evidence type="ECO:0000256" key="2">
    <source>
        <dbReference type="ARBA" id="ARBA00022692"/>
    </source>
</evidence>
<evidence type="ECO:0000313" key="9">
    <source>
        <dbReference type="Proteomes" id="UP000001568"/>
    </source>
</evidence>